<evidence type="ECO:0000256" key="1">
    <source>
        <dbReference type="SAM" id="MobiDB-lite"/>
    </source>
</evidence>
<feature type="compositionally biased region" description="Low complexity" evidence="1">
    <location>
        <begin position="1"/>
        <end position="19"/>
    </location>
</feature>
<gene>
    <name evidence="3" type="ORF">GCM10009755_13950</name>
</gene>
<keyword evidence="4" id="KW-1185">Reference proteome</keyword>
<dbReference type="InterPro" id="IPR000835">
    <property type="entry name" value="HTH_MarR-typ"/>
</dbReference>
<dbReference type="Pfam" id="PF12802">
    <property type="entry name" value="MarR_2"/>
    <property type="match status" value="1"/>
</dbReference>
<evidence type="ECO:0000313" key="3">
    <source>
        <dbReference type="EMBL" id="GAA2005481.1"/>
    </source>
</evidence>
<proteinExistence type="predicted"/>
<organism evidence="3 4">
    <name type="scientific">Brevibacterium samyangense</name>
    <dbReference type="NCBI Taxonomy" id="366888"/>
    <lineage>
        <taxon>Bacteria</taxon>
        <taxon>Bacillati</taxon>
        <taxon>Actinomycetota</taxon>
        <taxon>Actinomycetes</taxon>
        <taxon>Micrococcales</taxon>
        <taxon>Brevibacteriaceae</taxon>
        <taxon>Brevibacterium</taxon>
    </lineage>
</organism>
<dbReference type="Proteomes" id="UP001500755">
    <property type="component" value="Unassembled WGS sequence"/>
</dbReference>
<sequence>MTSTTGNDATGNGTTGTAGERLSGDGTSGDLATGSAATGDGAAAARKDSTDGIDSGTRIAAMFAHSVLALAREIGLRHDAVEGLGRLTPTEQLVLRHVDRNPTCSPSDIARGTGLRRPNVSAAIATLMKKDMVVRETDLEDARSARISCTSLAQEDLRLLLQVWADAVREGLPPEVTPQMLELSTSWLDSVTARMQESRAEE</sequence>
<dbReference type="RefSeq" id="WP_344308248.1">
    <property type="nucleotide sequence ID" value="NZ_BAAANO010000013.1"/>
</dbReference>
<evidence type="ECO:0000259" key="2">
    <source>
        <dbReference type="SMART" id="SM00347"/>
    </source>
</evidence>
<dbReference type="InterPro" id="IPR036390">
    <property type="entry name" value="WH_DNA-bd_sf"/>
</dbReference>
<comment type="caution">
    <text evidence="3">The sequence shown here is derived from an EMBL/GenBank/DDBJ whole genome shotgun (WGS) entry which is preliminary data.</text>
</comment>
<dbReference type="SUPFAM" id="SSF46785">
    <property type="entry name" value="Winged helix' DNA-binding domain"/>
    <property type="match status" value="1"/>
</dbReference>
<feature type="region of interest" description="Disordered" evidence="1">
    <location>
        <begin position="1"/>
        <end position="51"/>
    </location>
</feature>
<dbReference type="Gene3D" id="1.10.10.10">
    <property type="entry name" value="Winged helix-like DNA-binding domain superfamily/Winged helix DNA-binding domain"/>
    <property type="match status" value="1"/>
</dbReference>
<protein>
    <recommendedName>
        <fullName evidence="2">HTH marR-type domain-containing protein</fullName>
    </recommendedName>
</protein>
<dbReference type="InterPro" id="IPR036388">
    <property type="entry name" value="WH-like_DNA-bd_sf"/>
</dbReference>
<dbReference type="SMART" id="SM00347">
    <property type="entry name" value="HTH_MARR"/>
    <property type="match status" value="1"/>
</dbReference>
<feature type="compositionally biased region" description="Low complexity" evidence="1">
    <location>
        <begin position="28"/>
        <end position="44"/>
    </location>
</feature>
<accession>A0ABN2TDU7</accession>
<name>A0ABN2TDU7_9MICO</name>
<feature type="domain" description="HTH marR-type" evidence="2">
    <location>
        <begin position="79"/>
        <end position="176"/>
    </location>
</feature>
<evidence type="ECO:0000313" key="4">
    <source>
        <dbReference type="Proteomes" id="UP001500755"/>
    </source>
</evidence>
<dbReference type="EMBL" id="BAAANO010000013">
    <property type="protein sequence ID" value="GAA2005481.1"/>
    <property type="molecule type" value="Genomic_DNA"/>
</dbReference>
<reference evidence="3 4" key="1">
    <citation type="journal article" date="2019" name="Int. J. Syst. Evol. Microbiol.">
        <title>The Global Catalogue of Microorganisms (GCM) 10K type strain sequencing project: providing services to taxonomists for standard genome sequencing and annotation.</title>
        <authorList>
            <consortium name="The Broad Institute Genomics Platform"/>
            <consortium name="The Broad Institute Genome Sequencing Center for Infectious Disease"/>
            <person name="Wu L."/>
            <person name="Ma J."/>
        </authorList>
    </citation>
    <scope>NUCLEOTIDE SEQUENCE [LARGE SCALE GENOMIC DNA]</scope>
    <source>
        <strain evidence="3 4">JCM 14546</strain>
    </source>
</reference>